<evidence type="ECO:0000313" key="2">
    <source>
        <dbReference type="Proteomes" id="UP000826271"/>
    </source>
</evidence>
<accession>A0AAV6Y3W7</accession>
<dbReference type="PANTHER" id="PTHR35096">
    <property type="entry name" value="BNAA08G28570D PROTEIN"/>
    <property type="match status" value="1"/>
</dbReference>
<protein>
    <submittedName>
        <fullName evidence="1">Uncharacterized protein</fullName>
    </submittedName>
</protein>
<proteinExistence type="predicted"/>
<dbReference type="Proteomes" id="UP000826271">
    <property type="component" value="Unassembled WGS sequence"/>
</dbReference>
<sequence>MIARKNKKQLAMEDYLDFIDNRTLKLNVSQLRQSILIDIVTTMELMDLRRSTVLNDDVSGDACFTLEEVINDLKRLNWQECHVTSLLTQGGVVSASATTTIDKTLSEVLKRPKKLKRKKVEVGVDPSVTSIDTTVAVAAGSTTVAQHEEAEAQIPDRLDVEENSMRSRSHIGL</sequence>
<keyword evidence="2" id="KW-1185">Reference proteome</keyword>
<comment type="caution">
    <text evidence="1">The sequence shown here is derived from an EMBL/GenBank/DDBJ whole genome shotgun (WGS) entry which is preliminary data.</text>
</comment>
<evidence type="ECO:0000313" key="1">
    <source>
        <dbReference type="EMBL" id="KAG8387687.1"/>
    </source>
</evidence>
<name>A0AAV6Y3W7_9LAMI</name>
<reference evidence="1" key="1">
    <citation type="submission" date="2019-10" db="EMBL/GenBank/DDBJ databases">
        <authorList>
            <person name="Zhang R."/>
            <person name="Pan Y."/>
            <person name="Wang J."/>
            <person name="Ma R."/>
            <person name="Yu S."/>
        </authorList>
    </citation>
    <scope>NUCLEOTIDE SEQUENCE</scope>
    <source>
        <strain evidence="1">LA-IB0</strain>
        <tissue evidence="1">Leaf</tissue>
    </source>
</reference>
<organism evidence="1 2">
    <name type="scientific">Buddleja alternifolia</name>
    <dbReference type="NCBI Taxonomy" id="168488"/>
    <lineage>
        <taxon>Eukaryota</taxon>
        <taxon>Viridiplantae</taxon>
        <taxon>Streptophyta</taxon>
        <taxon>Embryophyta</taxon>
        <taxon>Tracheophyta</taxon>
        <taxon>Spermatophyta</taxon>
        <taxon>Magnoliopsida</taxon>
        <taxon>eudicotyledons</taxon>
        <taxon>Gunneridae</taxon>
        <taxon>Pentapetalae</taxon>
        <taxon>asterids</taxon>
        <taxon>lamiids</taxon>
        <taxon>Lamiales</taxon>
        <taxon>Scrophulariaceae</taxon>
        <taxon>Buddlejeae</taxon>
        <taxon>Buddleja</taxon>
    </lineage>
</organism>
<dbReference type="AlphaFoldDB" id="A0AAV6Y3W7"/>
<dbReference type="PANTHER" id="PTHR35096:SF8">
    <property type="entry name" value="OS03G0308600 PROTEIN"/>
    <property type="match status" value="1"/>
</dbReference>
<gene>
    <name evidence="1" type="ORF">BUALT_Bualt02G0047200</name>
</gene>
<dbReference type="EMBL" id="WHWC01000002">
    <property type="protein sequence ID" value="KAG8387687.1"/>
    <property type="molecule type" value="Genomic_DNA"/>
</dbReference>